<dbReference type="GO" id="GO:0008023">
    <property type="term" value="C:transcription elongation factor complex"/>
    <property type="evidence" value="ECO:0007669"/>
    <property type="project" value="TreeGrafter"/>
</dbReference>
<feature type="region of interest" description="Disordered" evidence="5">
    <location>
        <begin position="361"/>
        <end position="396"/>
    </location>
</feature>
<evidence type="ECO:0000256" key="5">
    <source>
        <dbReference type="SAM" id="MobiDB-lite"/>
    </source>
</evidence>
<sequence length="443" mass="47425">MGGKRKKSNNGPVKKESKYKIPTRFDCPLCDTKASIVVRIFRATSDATVRCRVCGTGGTKRWNVLRLEKPVDVFFRFHEALIQRDHADLQQVEMGREAKLSVGAPNADLGGSHSSMEKGAYSPGDAAVAGWARLGSSAAAAATASGSSHSQHVRSLGELQRKLTMPTWPGFATAPTASCAVDLRDDYEGEAEGAAAHYFAPRQEVHSAEDEDDEYDQLFQNTIRVTLNPRLGQGTVCCTYCCSLRPAPPDLPYPSVQNFVPSLENKADVFFRFNEQYAALLRQHENERVGESAGLSSCLATVDNTRKRANKDDGESGGRTRAPRGESMDEDGLFGDCALRMDTGLLDNAVDQHVTGAPAMFGSDDDGGGNIVADADPVNPKGVSTPSPPRPDGADMPESNFMNVAVITGVDEAFAAHATDDVNGIGEADAEEVDVAAFFADSD</sequence>
<proteinExistence type="inferred from homology"/>
<gene>
    <name evidence="6" type="ORF">CGC20_31640</name>
</gene>
<dbReference type="GO" id="GO:0006368">
    <property type="term" value="P:transcription elongation by RNA polymerase II"/>
    <property type="evidence" value="ECO:0007669"/>
    <property type="project" value="TreeGrafter"/>
</dbReference>
<keyword evidence="3" id="KW-0862">Zinc</keyword>
<evidence type="ECO:0000256" key="4">
    <source>
        <dbReference type="ARBA" id="ARBA00023242"/>
    </source>
</evidence>
<evidence type="ECO:0000313" key="7">
    <source>
        <dbReference type="Proteomes" id="UP000318821"/>
    </source>
</evidence>
<keyword evidence="4" id="KW-0539">Nucleus</keyword>
<evidence type="ECO:0000256" key="3">
    <source>
        <dbReference type="ARBA" id="ARBA00022833"/>
    </source>
</evidence>
<dbReference type="InterPro" id="IPR038567">
    <property type="entry name" value="T_Elf1_sf"/>
</dbReference>
<evidence type="ECO:0000313" key="6">
    <source>
        <dbReference type="EMBL" id="TPP45491.1"/>
    </source>
</evidence>
<dbReference type="VEuPathDB" id="TriTrypDB:LdCL_200013700"/>
<dbReference type="AlphaFoldDB" id="A0A504X8W3"/>
<keyword evidence="6" id="KW-0251">Elongation factor</keyword>
<organism evidence="6 7">
    <name type="scientific">Leishmania donovani</name>
    <dbReference type="NCBI Taxonomy" id="5661"/>
    <lineage>
        <taxon>Eukaryota</taxon>
        <taxon>Discoba</taxon>
        <taxon>Euglenozoa</taxon>
        <taxon>Kinetoplastea</taxon>
        <taxon>Metakinetoplastina</taxon>
        <taxon>Trypanosomatida</taxon>
        <taxon>Trypanosomatidae</taxon>
        <taxon>Leishmaniinae</taxon>
        <taxon>Leishmania</taxon>
    </lineage>
</organism>
<reference evidence="7" key="1">
    <citation type="submission" date="2019-02" db="EMBL/GenBank/DDBJ databases">
        <title>FDA dAtabase for Regulatory Grade micrObial Sequences (FDA-ARGOS): Supporting development and validation of Infectious Disease Dx tests.</title>
        <authorList>
            <person name="Duncan R."/>
            <person name="Fisher C."/>
            <person name="Tallon L."/>
            <person name="Sadzewicz L."/>
            <person name="Sengamalay N."/>
            <person name="Ott S."/>
            <person name="Godinez A."/>
            <person name="Nagaraj S."/>
            <person name="Vavikolanu K."/>
            <person name="Vyas G."/>
            <person name="Nadendla S."/>
            <person name="Aluvathingal J."/>
            <person name="Sichtig H."/>
        </authorList>
    </citation>
    <scope>NUCLEOTIDE SEQUENCE [LARGE SCALE GENOMIC DNA]</scope>
    <source>
        <strain evidence="7">FDAARGOS_360</strain>
    </source>
</reference>
<dbReference type="GO" id="GO:0000993">
    <property type="term" value="F:RNA polymerase II complex binding"/>
    <property type="evidence" value="ECO:0007669"/>
    <property type="project" value="TreeGrafter"/>
</dbReference>
<comment type="similarity">
    <text evidence="2">Belongs to the ELOF1 family.</text>
</comment>
<dbReference type="Pfam" id="PF05129">
    <property type="entry name" value="Zn_ribbon_Elf1"/>
    <property type="match status" value="1"/>
</dbReference>
<dbReference type="Proteomes" id="UP000318821">
    <property type="component" value="Unassembled WGS sequence"/>
</dbReference>
<comment type="subcellular location">
    <subcellularLocation>
        <location evidence="1">Nucleus</location>
    </subcellularLocation>
</comment>
<protein>
    <submittedName>
        <fullName evidence="6">Transcription elongation factor Elf1 like family protein</fullName>
    </submittedName>
</protein>
<dbReference type="VEuPathDB" id="TriTrypDB:LdBPK_200900.1"/>
<dbReference type="PANTHER" id="PTHR20934:SF0">
    <property type="entry name" value="TRANSCRIPTION ELONGATION FACTOR 1 HOMOLOG"/>
    <property type="match status" value="1"/>
</dbReference>
<keyword evidence="6" id="KW-0648">Protein biosynthesis</keyword>
<feature type="region of interest" description="Disordered" evidence="5">
    <location>
        <begin position="306"/>
        <end position="331"/>
    </location>
</feature>
<dbReference type="GO" id="GO:0003746">
    <property type="term" value="F:translation elongation factor activity"/>
    <property type="evidence" value="ECO:0007669"/>
    <property type="project" value="UniProtKB-KW"/>
</dbReference>
<evidence type="ECO:0000256" key="2">
    <source>
        <dbReference type="ARBA" id="ARBA00009730"/>
    </source>
</evidence>
<dbReference type="VEuPathDB" id="TriTrypDB:LDHU3_20.1110"/>
<dbReference type="FunFam" id="2.20.25.190:FF:000003">
    <property type="entry name" value="Transcription elongation factor 1 homolog"/>
    <property type="match status" value="1"/>
</dbReference>
<feature type="compositionally biased region" description="Basic and acidic residues" evidence="5">
    <location>
        <begin position="306"/>
        <end position="327"/>
    </location>
</feature>
<evidence type="ECO:0000256" key="1">
    <source>
        <dbReference type="ARBA" id="ARBA00004123"/>
    </source>
</evidence>
<dbReference type="InterPro" id="IPR007808">
    <property type="entry name" value="Elf1"/>
</dbReference>
<dbReference type="Gene3D" id="2.20.25.190">
    <property type="match status" value="1"/>
</dbReference>
<dbReference type="PANTHER" id="PTHR20934">
    <property type="entry name" value="TRANSCRIPTION ELONGATION FACTOR 1 HOMOLOG"/>
    <property type="match status" value="1"/>
</dbReference>
<dbReference type="EMBL" id="RHLD01000038">
    <property type="protein sequence ID" value="TPP45491.1"/>
    <property type="molecule type" value="Genomic_DNA"/>
</dbReference>
<accession>A0A504X8W3</accession>
<comment type="caution">
    <text evidence="6">The sequence shown here is derived from an EMBL/GenBank/DDBJ whole genome shotgun (WGS) entry which is preliminary data.</text>
</comment>
<dbReference type="SUPFAM" id="SSF57783">
    <property type="entry name" value="Zinc beta-ribbon"/>
    <property type="match status" value="1"/>
</dbReference>
<name>A0A504X8W3_LEIDO</name>